<evidence type="ECO:0000313" key="8">
    <source>
        <dbReference type="Proteomes" id="UP000547209"/>
    </source>
</evidence>
<dbReference type="Pfam" id="PF12833">
    <property type="entry name" value="HTH_18"/>
    <property type="match status" value="1"/>
</dbReference>
<dbReference type="SMART" id="SM00342">
    <property type="entry name" value="HTH_ARAC"/>
    <property type="match status" value="1"/>
</dbReference>
<evidence type="ECO:0000256" key="1">
    <source>
        <dbReference type="ARBA" id="ARBA00023015"/>
    </source>
</evidence>
<dbReference type="Gene3D" id="1.10.10.60">
    <property type="entry name" value="Homeodomain-like"/>
    <property type="match status" value="2"/>
</dbReference>
<dbReference type="AlphaFoldDB" id="A0A7X0VHD4"/>
<dbReference type="GO" id="GO:0043565">
    <property type="term" value="F:sequence-specific DNA binding"/>
    <property type="evidence" value="ECO:0007669"/>
    <property type="project" value="InterPro"/>
</dbReference>
<evidence type="ECO:0000256" key="4">
    <source>
        <dbReference type="PROSITE-ProRule" id="PRU00169"/>
    </source>
</evidence>
<feature type="domain" description="HTH araC/xylS-type" evidence="5">
    <location>
        <begin position="367"/>
        <end position="465"/>
    </location>
</feature>
<dbReference type="InterPro" id="IPR009057">
    <property type="entry name" value="Homeodomain-like_sf"/>
</dbReference>
<sequence>MIKVLVVDDEKLVRAGFIALMPWDKFGMQVVGEAGNGEQALDFLTGCETDLVITDLAMPGMSGLELMRALKGKRPDIYIVVLTFHQDFELVQEALRLGAIDYIAKVQLEKEKLESVLARIVERIQSDRAKMARRVSQPLSVAVYPEKTLVCLFSGEDGSAGILPAQLAFLSARGAEVDEGLWCLTAEDGSELPELLARCLRELGDREWVYLEPEGRETTDSRTLHKALRKFQQVGFFYERRPDQRTYRIGMDRLRLFAELREDPETFERLARLWSSSKWLKSEEAYRDNLQATQAALLAPGAVKEMFGKALQALSDLLSDPVSGSRPEGVHLRYWSDWVRELAAIRGTFAATYAKSLYSAEILESVTKAVQYISARLEDNLHLTDVAREVNVSRSYFSQCFKDLTGRPFNDYVRELRLERAKSLLASSDKPIYWIAEKSGYPDEKYFSKLFRARFGMLPSEYRADNAT</sequence>
<dbReference type="RefSeq" id="WP_185144001.1">
    <property type="nucleotide sequence ID" value="NZ_JACJVP010000028.1"/>
</dbReference>
<dbReference type="PANTHER" id="PTHR43280:SF2">
    <property type="entry name" value="HTH-TYPE TRANSCRIPTIONAL REGULATOR EXSA"/>
    <property type="match status" value="1"/>
</dbReference>
<dbReference type="InterPro" id="IPR001789">
    <property type="entry name" value="Sig_transdc_resp-reg_receiver"/>
</dbReference>
<keyword evidence="4" id="KW-0597">Phosphoprotein</keyword>
<dbReference type="SUPFAM" id="SSF52172">
    <property type="entry name" value="CheY-like"/>
    <property type="match status" value="1"/>
</dbReference>
<reference evidence="7 8" key="1">
    <citation type="submission" date="2020-08" db="EMBL/GenBank/DDBJ databases">
        <title>Cohnella phylogeny.</title>
        <authorList>
            <person name="Dunlap C."/>
        </authorList>
    </citation>
    <scope>NUCLEOTIDE SEQUENCE [LARGE SCALE GENOMIC DNA]</scope>
    <source>
        <strain evidence="7 8">DSM 28246</strain>
    </source>
</reference>
<accession>A0A7X0VHD4</accession>
<keyword evidence="3" id="KW-0804">Transcription</keyword>
<name>A0A7X0VHD4_9BACL</name>
<evidence type="ECO:0000313" key="7">
    <source>
        <dbReference type="EMBL" id="MBB6672519.1"/>
    </source>
</evidence>
<evidence type="ECO:0000259" key="6">
    <source>
        <dbReference type="PROSITE" id="PS50110"/>
    </source>
</evidence>
<dbReference type="CDD" id="cd17536">
    <property type="entry name" value="REC_YesN-like"/>
    <property type="match status" value="1"/>
</dbReference>
<dbReference type="Gene3D" id="3.40.50.2300">
    <property type="match status" value="1"/>
</dbReference>
<proteinExistence type="predicted"/>
<dbReference type="PROSITE" id="PS01124">
    <property type="entry name" value="HTH_ARAC_FAMILY_2"/>
    <property type="match status" value="1"/>
</dbReference>
<dbReference type="PROSITE" id="PS50110">
    <property type="entry name" value="RESPONSE_REGULATORY"/>
    <property type="match status" value="1"/>
</dbReference>
<dbReference type="InterPro" id="IPR011006">
    <property type="entry name" value="CheY-like_superfamily"/>
</dbReference>
<feature type="modified residue" description="4-aspartylphosphate" evidence="4">
    <location>
        <position position="55"/>
    </location>
</feature>
<dbReference type="PRINTS" id="PR00032">
    <property type="entry name" value="HTHARAC"/>
</dbReference>
<gene>
    <name evidence="7" type="ORF">H7C19_17705</name>
</gene>
<dbReference type="GO" id="GO:0003700">
    <property type="term" value="F:DNA-binding transcription factor activity"/>
    <property type="evidence" value="ECO:0007669"/>
    <property type="project" value="InterPro"/>
</dbReference>
<evidence type="ECO:0000256" key="3">
    <source>
        <dbReference type="ARBA" id="ARBA00023163"/>
    </source>
</evidence>
<organism evidence="7 8">
    <name type="scientific">Cohnella nanjingensis</name>
    <dbReference type="NCBI Taxonomy" id="1387779"/>
    <lineage>
        <taxon>Bacteria</taxon>
        <taxon>Bacillati</taxon>
        <taxon>Bacillota</taxon>
        <taxon>Bacilli</taxon>
        <taxon>Bacillales</taxon>
        <taxon>Paenibacillaceae</taxon>
        <taxon>Cohnella</taxon>
    </lineage>
</organism>
<feature type="domain" description="Response regulatory" evidence="6">
    <location>
        <begin position="3"/>
        <end position="120"/>
    </location>
</feature>
<keyword evidence="2" id="KW-0238">DNA-binding</keyword>
<dbReference type="InterPro" id="IPR018060">
    <property type="entry name" value="HTH_AraC"/>
</dbReference>
<keyword evidence="1" id="KW-0805">Transcription regulation</keyword>
<dbReference type="PANTHER" id="PTHR43280">
    <property type="entry name" value="ARAC-FAMILY TRANSCRIPTIONAL REGULATOR"/>
    <property type="match status" value="1"/>
</dbReference>
<dbReference type="GO" id="GO:0000160">
    <property type="term" value="P:phosphorelay signal transduction system"/>
    <property type="evidence" value="ECO:0007669"/>
    <property type="project" value="InterPro"/>
</dbReference>
<protein>
    <submittedName>
        <fullName evidence="7">Response regulator</fullName>
    </submittedName>
</protein>
<dbReference type="InterPro" id="IPR018062">
    <property type="entry name" value="HTH_AraC-typ_CS"/>
</dbReference>
<dbReference type="EMBL" id="JACJVP010000028">
    <property type="protein sequence ID" value="MBB6672519.1"/>
    <property type="molecule type" value="Genomic_DNA"/>
</dbReference>
<dbReference type="SMART" id="SM00448">
    <property type="entry name" value="REC"/>
    <property type="match status" value="1"/>
</dbReference>
<dbReference type="PROSITE" id="PS00041">
    <property type="entry name" value="HTH_ARAC_FAMILY_1"/>
    <property type="match status" value="1"/>
</dbReference>
<evidence type="ECO:0000259" key="5">
    <source>
        <dbReference type="PROSITE" id="PS01124"/>
    </source>
</evidence>
<keyword evidence="8" id="KW-1185">Reference proteome</keyword>
<dbReference type="InterPro" id="IPR020449">
    <property type="entry name" value="Tscrpt_reg_AraC-type_HTH"/>
</dbReference>
<dbReference type="Pfam" id="PF00072">
    <property type="entry name" value="Response_reg"/>
    <property type="match status" value="1"/>
</dbReference>
<dbReference type="Proteomes" id="UP000547209">
    <property type="component" value="Unassembled WGS sequence"/>
</dbReference>
<evidence type="ECO:0000256" key="2">
    <source>
        <dbReference type="ARBA" id="ARBA00023125"/>
    </source>
</evidence>
<comment type="caution">
    <text evidence="7">The sequence shown here is derived from an EMBL/GenBank/DDBJ whole genome shotgun (WGS) entry which is preliminary data.</text>
</comment>
<dbReference type="SUPFAM" id="SSF46689">
    <property type="entry name" value="Homeodomain-like"/>
    <property type="match status" value="2"/>
</dbReference>